<dbReference type="PROSITE" id="PS01272">
    <property type="entry name" value="GCKR"/>
    <property type="match status" value="1"/>
</dbReference>
<evidence type="ECO:0000256" key="3">
    <source>
        <dbReference type="ARBA" id="ARBA00014974"/>
    </source>
</evidence>
<evidence type="ECO:0000256" key="1">
    <source>
        <dbReference type="ARBA" id="ARBA00006198"/>
    </source>
</evidence>
<proteinExistence type="inferred from homology"/>
<dbReference type="SUPFAM" id="SSF53067">
    <property type="entry name" value="Actin-like ATPase domain"/>
    <property type="match status" value="2"/>
</dbReference>
<feature type="compositionally biased region" description="Basic and acidic residues" evidence="7">
    <location>
        <begin position="45"/>
        <end position="66"/>
    </location>
</feature>
<dbReference type="InterPro" id="IPR043129">
    <property type="entry name" value="ATPase_NBD"/>
</dbReference>
<dbReference type="GO" id="GO:0019899">
    <property type="term" value="F:enzyme binding"/>
    <property type="evidence" value="ECO:0007669"/>
    <property type="project" value="TreeGrafter"/>
</dbReference>
<evidence type="ECO:0000256" key="2">
    <source>
        <dbReference type="ARBA" id="ARBA00012122"/>
    </source>
</evidence>
<reference evidence="9 10" key="1">
    <citation type="journal article" date="2016" name="Front. Microbiol.">
        <title>Genome and transcriptome sequences reveal the specific parasitism of the nematophagous Purpureocillium lilacinum 36-1.</title>
        <authorList>
            <person name="Xie J."/>
            <person name="Li S."/>
            <person name="Mo C."/>
            <person name="Xiao X."/>
            <person name="Peng D."/>
            <person name="Wang G."/>
            <person name="Xiao Y."/>
        </authorList>
    </citation>
    <scope>NUCLEOTIDE SEQUENCE [LARGE SCALE GENOMIC DNA]</scope>
    <source>
        <strain evidence="9 10">36-1</strain>
    </source>
</reference>
<dbReference type="GO" id="GO:0045127">
    <property type="term" value="F:N-acetylglucosamine kinase activity"/>
    <property type="evidence" value="ECO:0007669"/>
    <property type="project" value="UniProtKB-EC"/>
</dbReference>
<feature type="compositionally biased region" description="Low complexity" evidence="7">
    <location>
        <begin position="428"/>
        <end position="437"/>
    </location>
</feature>
<protein>
    <recommendedName>
        <fullName evidence="3">N-acetyl-D-glucosamine kinase</fullName>
        <ecNumber evidence="2">2.7.1.59</ecNumber>
    </recommendedName>
    <alternativeName>
        <fullName evidence="6">GlcNAc kinase</fullName>
    </alternativeName>
</protein>
<dbReference type="GO" id="GO:0004857">
    <property type="term" value="F:enzyme inhibitor activity"/>
    <property type="evidence" value="ECO:0007669"/>
    <property type="project" value="TreeGrafter"/>
</dbReference>
<comment type="similarity">
    <text evidence="1">Belongs to the eukaryotic-type N-acetylglucosamine kinase family.</text>
</comment>
<dbReference type="Gene3D" id="3.30.420.40">
    <property type="match status" value="2"/>
</dbReference>
<evidence type="ECO:0000256" key="4">
    <source>
        <dbReference type="ARBA" id="ARBA00023239"/>
    </source>
</evidence>
<evidence type="ECO:0000256" key="7">
    <source>
        <dbReference type="SAM" id="MobiDB-lite"/>
    </source>
</evidence>
<organism evidence="9 10">
    <name type="scientific">Purpureocillium lilacinum</name>
    <name type="common">Paecilomyces lilacinus</name>
    <dbReference type="NCBI Taxonomy" id="33203"/>
    <lineage>
        <taxon>Eukaryota</taxon>
        <taxon>Fungi</taxon>
        <taxon>Dikarya</taxon>
        <taxon>Ascomycota</taxon>
        <taxon>Pezizomycotina</taxon>
        <taxon>Sordariomycetes</taxon>
        <taxon>Hypocreomycetidae</taxon>
        <taxon>Hypocreales</taxon>
        <taxon>Ophiocordycipitaceae</taxon>
        <taxon>Purpureocillium</taxon>
    </lineage>
</organism>
<evidence type="ECO:0000256" key="6">
    <source>
        <dbReference type="ARBA" id="ARBA00031123"/>
    </source>
</evidence>
<dbReference type="SUPFAM" id="SSF53697">
    <property type="entry name" value="SIS domain"/>
    <property type="match status" value="2"/>
</dbReference>
<dbReference type="GO" id="GO:0005654">
    <property type="term" value="C:nucleoplasm"/>
    <property type="evidence" value="ECO:0007669"/>
    <property type="project" value="TreeGrafter"/>
</dbReference>
<dbReference type="InterPro" id="IPR005486">
    <property type="entry name" value="Glucokinase_regulatory_CS"/>
</dbReference>
<dbReference type="InterPro" id="IPR046348">
    <property type="entry name" value="SIS_dom_sf"/>
</dbReference>
<dbReference type="Gene3D" id="3.40.50.10490">
    <property type="entry name" value="Glucose-6-phosphate isomerase like protein, domain 1"/>
    <property type="match status" value="1"/>
</dbReference>
<dbReference type="EMBL" id="LCWV01000006">
    <property type="protein sequence ID" value="PWI72292.1"/>
    <property type="molecule type" value="Genomic_DNA"/>
</dbReference>
<name>A0A2U3ECS9_PURLI</name>
<dbReference type="InterPro" id="IPR040190">
    <property type="entry name" value="MURQ/GCKR"/>
</dbReference>
<dbReference type="GO" id="GO:0030246">
    <property type="term" value="F:carbohydrate binding"/>
    <property type="evidence" value="ECO:0007669"/>
    <property type="project" value="TreeGrafter"/>
</dbReference>
<feature type="region of interest" description="Disordered" evidence="7">
    <location>
        <begin position="202"/>
        <end position="241"/>
    </location>
</feature>
<dbReference type="GO" id="GO:0005829">
    <property type="term" value="C:cytosol"/>
    <property type="evidence" value="ECO:0007669"/>
    <property type="project" value="TreeGrafter"/>
</dbReference>
<dbReference type="Gene3D" id="1.10.8.1080">
    <property type="match status" value="1"/>
</dbReference>
<accession>A0A2U3ECS9</accession>
<dbReference type="GO" id="GO:0016835">
    <property type="term" value="F:carbon-oxygen lyase activity"/>
    <property type="evidence" value="ECO:0007669"/>
    <property type="project" value="InterPro"/>
</dbReference>
<dbReference type="Pfam" id="PF01869">
    <property type="entry name" value="BcrAD_BadFG"/>
    <property type="match status" value="1"/>
</dbReference>
<dbReference type="EC" id="2.7.1.59" evidence="2"/>
<dbReference type="GO" id="GO:0042593">
    <property type="term" value="P:glucose homeostasis"/>
    <property type="evidence" value="ECO:0007669"/>
    <property type="project" value="TreeGrafter"/>
</dbReference>
<feature type="region of interest" description="Disordered" evidence="7">
    <location>
        <begin position="296"/>
        <end position="333"/>
    </location>
</feature>
<dbReference type="Pfam" id="PF22645">
    <property type="entry name" value="GKRP_SIS_N"/>
    <property type="match status" value="1"/>
</dbReference>
<dbReference type="PANTHER" id="PTHR10088">
    <property type="entry name" value="GLUCOKINASE REGULATORY PROTEIN"/>
    <property type="match status" value="1"/>
</dbReference>
<dbReference type="Proteomes" id="UP000245956">
    <property type="component" value="Unassembled WGS sequence"/>
</dbReference>
<dbReference type="InterPro" id="IPR005488">
    <property type="entry name" value="Etherase_MurQ"/>
</dbReference>
<feature type="domain" description="SIS" evidence="8">
    <location>
        <begin position="390"/>
        <end position="583"/>
    </location>
</feature>
<dbReference type="PANTHER" id="PTHR10088:SF4">
    <property type="entry name" value="GLUCOKINASE REGULATORY PROTEIN"/>
    <property type="match status" value="1"/>
</dbReference>
<dbReference type="GO" id="GO:0046348">
    <property type="term" value="P:amino sugar catabolic process"/>
    <property type="evidence" value="ECO:0007669"/>
    <property type="project" value="InterPro"/>
</dbReference>
<keyword evidence="5" id="KW-0119">Carbohydrate metabolism</keyword>
<dbReference type="AlphaFoldDB" id="A0A2U3ECS9"/>
<dbReference type="InterPro" id="IPR001347">
    <property type="entry name" value="SIS_dom"/>
</dbReference>
<dbReference type="PROSITE" id="PS51464">
    <property type="entry name" value="SIS"/>
    <property type="match status" value="1"/>
</dbReference>
<dbReference type="NCBIfam" id="NF003915">
    <property type="entry name" value="PRK05441.1"/>
    <property type="match status" value="1"/>
</dbReference>
<evidence type="ECO:0000256" key="5">
    <source>
        <dbReference type="ARBA" id="ARBA00023277"/>
    </source>
</evidence>
<keyword evidence="9" id="KW-0808">Transferase</keyword>
<feature type="region of interest" description="Disordered" evidence="7">
    <location>
        <begin position="28"/>
        <end position="71"/>
    </location>
</feature>
<keyword evidence="9" id="KW-0418">Kinase</keyword>
<feature type="region of interest" description="Disordered" evidence="7">
    <location>
        <begin position="411"/>
        <end position="438"/>
    </location>
</feature>
<dbReference type="GO" id="GO:0070095">
    <property type="term" value="F:fructose-6-phosphate binding"/>
    <property type="evidence" value="ECO:0007669"/>
    <property type="project" value="TreeGrafter"/>
</dbReference>
<evidence type="ECO:0000313" key="9">
    <source>
        <dbReference type="EMBL" id="PWI72292.1"/>
    </source>
</evidence>
<dbReference type="CDD" id="cd05007">
    <property type="entry name" value="SIS_Etherase"/>
    <property type="match status" value="1"/>
</dbReference>
<dbReference type="GO" id="GO:0009750">
    <property type="term" value="P:response to fructose"/>
    <property type="evidence" value="ECO:0007669"/>
    <property type="project" value="TreeGrafter"/>
</dbReference>
<keyword evidence="4" id="KW-0456">Lyase</keyword>
<evidence type="ECO:0000313" key="10">
    <source>
        <dbReference type="Proteomes" id="UP000245956"/>
    </source>
</evidence>
<dbReference type="InterPro" id="IPR002731">
    <property type="entry name" value="ATPase_BadF"/>
</dbReference>
<comment type="caution">
    <text evidence="9">The sequence shown here is derived from an EMBL/GenBank/DDBJ whole genome shotgun (WGS) entry which is preliminary data.</text>
</comment>
<sequence>MENARGPWRRGAALVATASGGVVVVASARPQTAGGGCTGVPGAESGERETDRGREGGRDTPNEPRSEPNLGGWYGGRVWVKMWRGEPGTDGVVDGQRSPRWVDRGGGDFVGAPELSTGVVLLPSACRDSRQPAGALVAEGAGPAGAPPSWMPMLETPIGAWRAASGSPDGAAGGHAQPGQRPWGLLDAGVGAAMAAWHGREGRAPSLSGHGIIAPVGDGQPGSQANETRGGGGGERRAGAPFWDSTLKNRDVGLAGNTQATWRACNMAASSAWLSGPAGSGLPLLQRLVADMPDSAAHSMPVKDPRRHRLRGGGGLDGKTATMAPSEPQQQQQPVVQLAGLQTETRNPRTTAIDTVSTLELCRILQREDARVPSAVEPCVPAIAEAIDLLTERVRRGGRVFYIGAGTSGSAECTPRGPGYRTCKRAPADTTTTPPRRLGVLDASEIPPTYSAPSDKFIALIAGGDYALRNAKEGAEDSRSGAEEDLRPYGFDPDVDSLIGIASSGRTPYVLGGLEHVRRIGGATVAVVCVQPSAVQDEGNADRVIAAVTGPESVTGSTRMKAGTATKLVLNMISTGIMIKLGKTYGNLMIDLKATNIKLRQRAKNILRLIGGAACTQTDDELDAVLAACRGSVKLAAVTIVLGVSVADAEARLERNKGVLARVFEEAQQQAVKEEHHDDGLVLCVDAGGSSCRAVIMTPDGASACGSAGPCNVSTIGVDAAMAVMSTAIQEAADNCEATRGRQFQAVKFSAAWVGMAGYERPALSPLIDAALADLLKLRVGQGLRVTADIDLLPTTVAEDQSLDAAVVLVAGTGSVAMSYARAKDGGFARSARAGGWGYLLGDDGGGYGLGREALRRALRQADLHRMRSESGAATPNDAALSPLAGAVLEHFKKQHPACRPQDLLSTVLMPDQPTSDAGAAQGATKRIASVARVVLDAVRTPDGGDAEARTIVEAGTASLAELVAALAETQALDTRRCGLVLAGGLMQDDEYRGRLVDALANRWQFARVETVRQPAVDGARCLQRELRRALN</sequence>
<evidence type="ECO:0000259" key="8">
    <source>
        <dbReference type="PROSITE" id="PS51464"/>
    </source>
</evidence>
<gene>
    <name evidence="9" type="ORF">PCL_10915</name>
</gene>